<dbReference type="InterPro" id="IPR024706">
    <property type="entry name" value="Peroxiredoxin_AhpC-typ"/>
</dbReference>
<proteinExistence type="inferred from homology"/>
<evidence type="ECO:0000256" key="6">
    <source>
        <dbReference type="ARBA" id="ARBA00023002"/>
    </source>
</evidence>
<evidence type="ECO:0000256" key="12">
    <source>
        <dbReference type="ARBA" id="ARBA00049091"/>
    </source>
</evidence>
<dbReference type="PATRIC" id="fig|1306953.7.peg.1498"/>
<dbReference type="RefSeq" id="WP_050601590.1">
    <property type="nucleotide sequence ID" value="NZ_JYNE01000028.1"/>
</dbReference>
<evidence type="ECO:0000256" key="8">
    <source>
        <dbReference type="ARBA" id="ARBA00023284"/>
    </source>
</evidence>
<evidence type="ECO:0000256" key="10">
    <source>
        <dbReference type="ARBA" id="ARBA00038489"/>
    </source>
</evidence>
<evidence type="ECO:0000313" key="15">
    <source>
        <dbReference type="EMBL" id="KNH00834.1"/>
    </source>
</evidence>
<dbReference type="PANTHER" id="PTHR42801:SF4">
    <property type="entry name" value="AHPC_TSA FAMILY PROTEIN"/>
    <property type="match status" value="1"/>
</dbReference>
<evidence type="ECO:0000256" key="5">
    <source>
        <dbReference type="ARBA" id="ARBA00022862"/>
    </source>
</evidence>
<reference evidence="16" key="1">
    <citation type="submission" date="2015-02" db="EMBL/GenBank/DDBJ databases">
        <authorList>
            <person name="Lima A.O."/>
            <person name="Cabral A."/>
            <person name="Porto L.M."/>
            <person name="Silva M.A."/>
        </authorList>
    </citation>
    <scope>NUCLEOTIDE SEQUENCE [LARGE SCALE GENOMIC DNA]</scope>
    <source>
        <strain evidence="16">LAMA 915</strain>
    </source>
</reference>
<accession>A0A0L1KAC5</accession>
<dbReference type="InterPro" id="IPR000866">
    <property type="entry name" value="AhpC/TSA"/>
</dbReference>
<evidence type="ECO:0000256" key="7">
    <source>
        <dbReference type="ARBA" id="ARBA00023157"/>
    </source>
</evidence>
<evidence type="ECO:0000256" key="3">
    <source>
        <dbReference type="ARBA" id="ARBA00013017"/>
    </source>
</evidence>
<dbReference type="EC" id="1.11.1.24" evidence="3"/>
<dbReference type="PIRSF" id="PIRSF000239">
    <property type="entry name" value="AHPC"/>
    <property type="match status" value="1"/>
</dbReference>
<dbReference type="PANTHER" id="PTHR42801">
    <property type="entry name" value="THIOREDOXIN-DEPENDENT PEROXIDE REDUCTASE"/>
    <property type="match status" value="1"/>
</dbReference>
<dbReference type="FunFam" id="3.40.30.10:FF:000007">
    <property type="entry name" value="Thioredoxin-dependent thiol peroxidase"/>
    <property type="match status" value="1"/>
</dbReference>
<dbReference type="AlphaFoldDB" id="A0A0L1KAC5"/>
<dbReference type="GO" id="GO:0008379">
    <property type="term" value="F:thioredoxin peroxidase activity"/>
    <property type="evidence" value="ECO:0007669"/>
    <property type="project" value="TreeGrafter"/>
</dbReference>
<dbReference type="CDD" id="cd03017">
    <property type="entry name" value="PRX_BCP"/>
    <property type="match status" value="1"/>
</dbReference>
<evidence type="ECO:0000256" key="2">
    <source>
        <dbReference type="ARBA" id="ARBA00011245"/>
    </source>
</evidence>
<keyword evidence="8" id="KW-0676">Redox-active center</keyword>
<feature type="active site" description="Cysteine sulfenic acid (-SOH) intermediate; for peroxidase activity" evidence="13">
    <location>
        <position position="47"/>
    </location>
</feature>
<evidence type="ECO:0000256" key="11">
    <source>
        <dbReference type="ARBA" id="ARBA00042639"/>
    </source>
</evidence>
<gene>
    <name evidence="15" type="ORF">J121_1458</name>
</gene>
<protein>
    <recommendedName>
        <fullName evidence="3">thioredoxin-dependent peroxiredoxin</fullName>
        <ecNumber evidence="3">1.11.1.24</ecNumber>
    </recommendedName>
    <alternativeName>
        <fullName evidence="9">Thioredoxin peroxidase</fullName>
    </alternativeName>
    <alternativeName>
        <fullName evidence="11">Thioredoxin-dependent peroxiredoxin Bcp</fullName>
    </alternativeName>
</protein>
<dbReference type="InterPro" id="IPR013766">
    <property type="entry name" value="Thioredoxin_domain"/>
</dbReference>
<comment type="function">
    <text evidence="1">Thiol-specific peroxidase that catalyzes the reduction of hydrogen peroxide and organic hydroperoxides to water and alcohols, respectively. Plays a role in cell protection against oxidative stress by detoxifying peroxides and as sensor of hydrogen peroxide-mediated signaling events.</text>
</comment>
<keyword evidence="6 15" id="KW-0560">Oxidoreductase</keyword>
<comment type="catalytic activity">
    <reaction evidence="12">
        <text>a hydroperoxide + [thioredoxin]-dithiol = an alcohol + [thioredoxin]-disulfide + H2O</text>
        <dbReference type="Rhea" id="RHEA:62620"/>
        <dbReference type="Rhea" id="RHEA-COMP:10698"/>
        <dbReference type="Rhea" id="RHEA-COMP:10700"/>
        <dbReference type="ChEBI" id="CHEBI:15377"/>
        <dbReference type="ChEBI" id="CHEBI:29950"/>
        <dbReference type="ChEBI" id="CHEBI:30879"/>
        <dbReference type="ChEBI" id="CHEBI:35924"/>
        <dbReference type="ChEBI" id="CHEBI:50058"/>
        <dbReference type="EC" id="1.11.1.24"/>
    </reaction>
</comment>
<dbReference type="Pfam" id="PF00578">
    <property type="entry name" value="AhpC-TSA"/>
    <property type="match status" value="1"/>
</dbReference>
<dbReference type="STRING" id="1306953.J121_1458"/>
<dbReference type="EMBL" id="JYNE01000028">
    <property type="protein sequence ID" value="KNH00834.1"/>
    <property type="molecule type" value="Genomic_DNA"/>
</dbReference>
<dbReference type="InterPro" id="IPR036249">
    <property type="entry name" value="Thioredoxin-like_sf"/>
</dbReference>
<name>A0A0L1KAC5_9SPHN</name>
<dbReference type="GO" id="GO:0034599">
    <property type="term" value="P:cellular response to oxidative stress"/>
    <property type="evidence" value="ECO:0007669"/>
    <property type="project" value="TreeGrafter"/>
</dbReference>
<evidence type="ECO:0000256" key="1">
    <source>
        <dbReference type="ARBA" id="ARBA00003330"/>
    </source>
</evidence>
<evidence type="ECO:0000256" key="9">
    <source>
        <dbReference type="ARBA" id="ARBA00032824"/>
    </source>
</evidence>
<dbReference type="Gene3D" id="3.40.30.10">
    <property type="entry name" value="Glutaredoxin"/>
    <property type="match status" value="1"/>
</dbReference>
<comment type="caution">
    <text evidence="15">The sequence shown here is derived from an EMBL/GenBank/DDBJ whole genome shotgun (WGS) entry which is preliminary data.</text>
</comment>
<evidence type="ECO:0000256" key="4">
    <source>
        <dbReference type="ARBA" id="ARBA00022559"/>
    </source>
</evidence>
<dbReference type="SUPFAM" id="SSF52833">
    <property type="entry name" value="Thioredoxin-like"/>
    <property type="match status" value="1"/>
</dbReference>
<dbReference type="PROSITE" id="PS51352">
    <property type="entry name" value="THIOREDOXIN_2"/>
    <property type="match status" value="1"/>
</dbReference>
<comment type="subunit">
    <text evidence="2">Monomer.</text>
</comment>
<keyword evidence="4 15" id="KW-0575">Peroxidase</keyword>
<dbReference type="Proteomes" id="UP000037446">
    <property type="component" value="Unassembled WGS sequence"/>
</dbReference>
<evidence type="ECO:0000256" key="13">
    <source>
        <dbReference type="PIRSR" id="PIRSR000239-1"/>
    </source>
</evidence>
<feature type="domain" description="Thioredoxin" evidence="14">
    <location>
        <begin position="5"/>
        <end position="157"/>
    </location>
</feature>
<dbReference type="GO" id="GO:0005737">
    <property type="term" value="C:cytoplasm"/>
    <property type="evidence" value="ECO:0007669"/>
    <property type="project" value="TreeGrafter"/>
</dbReference>
<evidence type="ECO:0000259" key="14">
    <source>
        <dbReference type="PROSITE" id="PS51352"/>
    </source>
</evidence>
<dbReference type="GO" id="GO:0045454">
    <property type="term" value="P:cell redox homeostasis"/>
    <property type="evidence" value="ECO:0007669"/>
    <property type="project" value="TreeGrafter"/>
</dbReference>
<organism evidence="15 16">
    <name type="scientific">Qipengyuania citrea LAMA 915</name>
    <dbReference type="NCBI Taxonomy" id="1306953"/>
    <lineage>
        <taxon>Bacteria</taxon>
        <taxon>Pseudomonadati</taxon>
        <taxon>Pseudomonadota</taxon>
        <taxon>Alphaproteobacteria</taxon>
        <taxon>Sphingomonadales</taxon>
        <taxon>Erythrobacteraceae</taxon>
        <taxon>Qipengyuania</taxon>
    </lineage>
</organism>
<sequence length="157" mass="17268">MTDTFTEGDAFPDFSMETPDGGTVTKADLAGSKAVIFFYPKDNTPGCTTEAKEFSALKQEFEKAGTRLLGVSKDSPRKHQNFIAKHDLTVALATDKEEGGLSDTLGVWGEKTNYGRTYMGMIRSTYLLGEDGRILRIWPKVRVKGHVDEVLEAARTA</sequence>
<dbReference type="InterPro" id="IPR050924">
    <property type="entry name" value="Peroxiredoxin_BCP/PrxQ"/>
</dbReference>
<keyword evidence="5" id="KW-0049">Antioxidant</keyword>
<comment type="similarity">
    <text evidence="10">Belongs to the peroxiredoxin family. BCP/PrxQ subfamily.</text>
</comment>
<evidence type="ECO:0000313" key="16">
    <source>
        <dbReference type="Proteomes" id="UP000037446"/>
    </source>
</evidence>
<keyword evidence="7" id="KW-1015">Disulfide bond</keyword>